<gene>
    <name evidence="10" type="ORF">GF339_05120</name>
</gene>
<dbReference type="GO" id="GO:0005886">
    <property type="term" value="C:plasma membrane"/>
    <property type="evidence" value="ECO:0007669"/>
    <property type="project" value="UniProtKB-SubCell"/>
</dbReference>
<dbReference type="Gene3D" id="3.30.700.10">
    <property type="entry name" value="Glycoprotein, Type 4 Pilin"/>
    <property type="match status" value="1"/>
</dbReference>
<dbReference type="EMBL" id="WJJP01000163">
    <property type="protein sequence ID" value="MBD3323942.1"/>
    <property type="molecule type" value="Genomic_DNA"/>
</dbReference>
<comment type="caution">
    <text evidence="10">The sequence shown here is derived from an EMBL/GenBank/DDBJ whole genome shotgun (WGS) entry which is preliminary data.</text>
</comment>
<evidence type="ECO:0000256" key="4">
    <source>
        <dbReference type="ARBA" id="ARBA00022519"/>
    </source>
</evidence>
<dbReference type="GO" id="GO:0015627">
    <property type="term" value="C:type II protein secretion system complex"/>
    <property type="evidence" value="ECO:0007669"/>
    <property type="project" value="InterPro"/>
</dbReference>
<feature type="transmembrane region" description="Helical" evidence="8">
    <location>
        <begin position="21"/>
        <end position="44"/>
    </location>
</feature>
<dbReference type="InterPro" id="IPR012902">
    <property type="entry name" value="N_methyl_site"/>
</dbReference>
<dbReference type="InterPro" id="IPR045584">
    <property type="entry name" value="Pilin-like"/>
</dbReference>
<evidence type="ECO:0000256" key="8">
    <source>
        <dbReference type="SAM" id="Phobius"/>
    </source>
</evidence>
<evidence type="ECO:0000256" key="1">
    <source>
        <dbReference type="ARBA" id="ARBA00004377"/>
    </source>
</evidence>
<keyword evidence="5 8" id="KW-0812">Transmembrane</keyword>
<evidence type="ECO:0000313" key="11">
    <source>
        <dbReference type="Proteomes" id="UP000649604"/>
    </source>
</evidence>
<keyword evidence="6 8" id="KW-1133">Transmembrane helix</keyword>
<reference evidence="10" key="1">
    <citation type="submission" date="2019-11" db="EMBL/GenBank/DDBJ databases">
        <title>Microbial mats filling the niche in hypersaline microbial mats.</title>
        <authorList>
            <person name="Wong H.L."/>
            <person name="Macleod F.I."/>
            <person name="White R.A. III"/>
            <person name="Burns B.P."/>
        </authorList>
    </citation>
    <scope>NUCLEOTIDE SEQUENCE</scope>
    <source>
        <strain evidence="10">Rbin_158</strain>
    </source>
</reference>
<evidence type="ECO:0000313" key="10">
    <source>
        <dbReference type="EMBL" id="MBD3323942.1"/>
    </source>
</evidence>
<evidence type="ECO:0000256" key="6">
    <source>
        <dbReference type="ARBA" id="ARBA00022989"/>
    </source>
</evidence>
<keyword evidence="7 8" id="KW-0472">Membrane</keyword>
<sequence>MSFLRRQSKHNRMMHKQQGYTLIEAIIVVLILSSLVAVAMPNYLAWLHRYRLQSAAASMTNHFHAARLRSIFTGVNYQIQLKQAGAGNYYQVVEDPGGKDVVVPSIGRIVLHNQFGNVQIQEIPASGRITFTPRGTSTEATVLLENARKARVQIVVNSFGRVTYEYL</sequence>
<organism evidence="10 11">
    <name type="scientific">candidate division KSB3 bacterium</name>
    <dbReference type="NCBI Taxonomy" id="2044937"/>
    <lineage>
        <taxon>Bacteria</taxon>
        <taxon>candidate division KSB3</taxon>
    </lineage>
</organism>
<feature type="domain" description="General secretion pathway GspH" evidence="9">
    <location>
        <begin position="55"/>
        <end position="158"/>
    </location>
</feature>
<dbReference type="Pfam" id="PF12019">
    <property type="entry name" value="GspH"/>
    <property type="match status" value="1"/>
</dbReference>
<dbReference type="NCBIfam" id="TIGR02532">
    <property type="entry name" value="IV_pilin_GFxxxE"/>
    <property type="match status" value="1"/>
</dbReference>
<proteinExistence type="predicted"/>
<dbReference type="PROSITE" id="PS00409">
    <property type="entry name" value="PROKAR_NTER_METHYL"/>
    <property type="match status" value="1"/>
</dbReference>
<evidence type="ECO:0000256" key="7">
    <source>
        <dbReference type="ARBA" id="ARBA00023136"/>
    </source>
</evidence>
<accession>A0A9D5JTI6</accession>
<keyword evidence="2" id="KW-1003">Cell membrane</keyword>
<evidence type="ECO:0000259" key="9">
    <source>
        <dbReference type="Pfam" id="PF12019"/>
    </source>
</evidence>
<comment type="subcellular location">
    <subcellularLocation>
        <location evidence="1">Cell inner membrane</location>
        <topology evidence="1">Single-pass membrane protein</topology>
    </subcellularLocation>
</comment>
<evidence type="ECO:0000256" key="3">
    <source>
        <dbReference type="ARBA" id="ARBA00022481"/>
    </source>
</evidence>
<name>A0A9D5JTI6_9BACT</name>
<protein>
    <submittedName>
        <fullName evidence="10">Prepilin-type N-terminal cleavage/methylation domain-containing protein</fullName>
    </submittedName>
</protein>
<evidence type="ECO:0000256" key="5">
    <source>
        <dbReference type="ARBA" id="ARBA00022692"/>
    </source>
</evidence>
<dbReference type="SUPFAM" id="SSF54523">
    <property type="entry name" value="Pili subunits"/>
    <property type="match status" value="1"/>
</dbReference>
<dbReference type="InterPro" id="IPR022346">
    <property type="entry name" value="T2SS_GspH"/>
</dbReference>
<keyword evidence="3" id="KW-0488">Methylation</keyword>
<evidence type="ECO:0000256" key="2">
    <source>
        <dbReference type="ARBA" id="ARBA00022475"/>
    </source>
</evidence>
<keyword evidence="4" id="KW-0997">Cell inner membrane</keyword>
<dbReference type="Proteomes" id="UP000649604">
    <property type="component" value="Unassembled WGS sequence"/>
</dbReference>
<dbReference type="GO" id="GO:0015628">
    <property type="term" value="P:protein secretion by the type II secretion system"/>
    <property type="evidence" value="ECO:0007669"/>
    <property type="project" value="InterPro"/>
</dbReference>
<dbReference type="Pfam" id="PF07963">
    <property type="entry name" value="N_methyl"/>
    <property type="match status" value="1"/>
</dbReference>
<dbReference type="AlphaFoldDB" id="A0A9D5JTI6"/>